<dbReference type="Proteomes" id="UP000321518">
    <property type="component" value="Unassembled WGS sequence"/>
</dbReference>
<dbReference type="Pfam" id="PF09421">
    <property type="entry name" value="FRQ"/>
    <property type="match status" value="2"/>
</dbReference>
<feature type="compositionally biased region" description="Polar residues" evidence="1">
    <location>
        <begin position="620"/>
        <end position="640"/>
    </location>
</feature>
<comment type="caution">
    <text evidence="2">The sequence shown here is derived from an EMBL/GenBank/DDBJ whole genome shotgun (WGS) entry which is preliminary data.</text>
</comment>
<feature type="region of interest" description="Disordered" evidence="1">
    <location>
        <begin position="996"/>
        <end position="1029"/>
    </location>
</feature>
<dbReference type="PANTHER" id="PTHR24216">
    <property type="entry name" value="PAXILLIN-RELATED"/>
    <property type="match status" value="1"/>
</dbReference>
<dbReference type="PANTHER" id="PTHR24216:SF65">
    <property type="entry name" value="PAXILLIN-LIKE PROTEIN 1"/>
    <property type="match status" value="1"/>
</dbReference>
<dbReference type="GO" id="GO:0005737">
    <property type="term" value="C:cytoplasm"/>
    <property type="evidence" value="ECO:0007669"/>
    <property type="project" value="InterPro"/>
</dbReference>
<evidence type="ECO:0000313" key="2">
    <source>
        <dbReference type="EMBL" id="GEM07739.1"/>
    </source>
</evidence>
<dbReference type="AlphaFoldDB" id="A0A511KBK2"/>
<feature type="compositionally biased region" description="Basic and acidic residues" evidence="1">
    <location>
        <begin position="582"/>
        <end position="591"/>
    </location>
</feature>
<dbReference type="InterPro" id="IPR018554">
    <property type="entry name" value="FRQ"/>
</dbReference>
<feature type="region of interest" description="Disordered" evidence="1">
    <location>
        <begin position="1"/>
        <end position="184"/>
    </location>
</feature>
<feature type="compositionally biased region" description="Gly residues" evidence="1">
    <location>
        <begin position="608"/>
        <end position="618"/>
    </location>
</feature>
<feature type="compositionally biased region" description="Pro residues" evidence="1">
    <location>
        <begin position="1004"/>
        <end position="1024"/>
    </location>
</feature>
<feature type="compositionally biased region" description="Low complexity" evidence="1">
    <location>
        <begin position="597"/>
        <end position="607"/>
    </location>
</feature>
<feature type="compositionally biased region" description="Polar residues" evidence="1">
    <location>
        <begin position="563"/>
        <end position="580"/>
    </location>
</feature>
<dbReference type="EMBL" id="BJWK01000004">
    <property type="protein sequence ID" value="GEM07739.1"/>
    <property type="molecule type" value="Genomic_DNA"/>
</dbReference>
<evidence type="ECO:0000313" key="3">
    <source>
        <dbReference type="Proteomes" id="UP000321518"/>
    </source>
</evidence>
<feature type="compositionally biased region" description="Polar residues" evidence="1">
    <location>
        <begin position="386"/>
        <end position="404"/>
    </location>
</feature>
<feature type="compositionally biased region" description="Low complexity" evidence="1">
    <location>
        <begin position="45"/>
        <end position="59"/>
    </location>
</feature>
<evidence type="ECO:0000256" key="1">
    <source>
        <dbReference type="SAM" id="MobiDB-lite"/>
    </source>
</evidence>
<feature type="region of interest" description="Disordered" evidence="1">
    <location>
        <begin position="219"/>
        <end position="274"/>
    </location>
</feature>
<feature type="region of interest" description="Disordered" evidence="1">
    <location>
        <begin position="377"/>
        <end position="437"/>
    </location>
</feature>
<dbReference type="GO" id="GO:0007623">
    <property type="term" value="P:circadian rhythm"/>
    <property type="evidence" value="ECO:0007669"/>
    <property type="project" value="InterPro"/>
</dbReference>
<name>A0A511KBK2_RHOTO</name>
<proteinExistence type="predicted"/>
<organism evidence="2 3">
    <name type="scientific">Rhodotorula toruloides</name>
    <name type="common">Yeast</name>
    <name type="synonym">Rhodosporidium toruloides</name>
    <dbReference type="NCBI Taxonomy" id="5286"/>
    <lineage>
        <taxon>Eukaryota</taxon>
        <taxon>Fungi</taxon>
        <taxon>Dikarya</taxon>
        <taxon>Basidiomycota</taxon>
        <taxon>Pucciniomycotina</taxon>
        <taxon>Microbotryomycetes</taxon>
        <taxon>Sporidiobolales</taxon>
        <taxon>Sporidiobolaceae</taxon>
        <taxon>Rhodotorula</taxon>
    </lineage>
</organism>
<sequence>MDTAVVPPDKPATTTARPSPSQPAAVGGPSQPDPPPTGARRRHGPPSSTASVTAAPALSCIESVDGLGPGVEDERDDEGSRSADEGALGGQSGSGTSEDAKEDSGGAGNETDVEDEDGVEDDSLSPPDFPPPLLPNGRLVPNGGAAMYPFSSASAQHQRRPSSLEREVMSSATSSSSLDSSERRLIGEPLHKGARLNLSKRHSHHPVPRLRRIGALGISIHSDSDPDDPNISGLDSNDRRVESSTNDTRATDLGISSNELRLSGGGASQSKKARKRRVVADATFRGIVDELAVQNRELRDRLKRYEAEGVPNDVKQDRLFEIRFFDALPPEKRCEVGDYLTRYVQEYVRVDTPSIHDDSPTHLPHDALSALPAHLRPSNIEDPSLASPSNSGLEPVSFSGTGSSMRLPPSPYPRPAALKAGASSQPAPITSPEEETKAREIVSALESLFQQSLLRTLRARTPRLPNLPELPSPDSNVQEAGSNESYLSNLLSHDFLSQGYVYLNLAFTMAQLHHFSVTVGFVQRAVRQFSSRLELSEDGNRIRWRGGGRSLIARTQPSLSTLNEDVVAETSSLTSSNQSRPLPREGREPSSKDTLVSGSSGDSSSRSGFGGTGGGGGTSLLKNSQAPSSGTGATSRFSSGSHKEATARPVRPSAAVLQPMNRLHGVQVDEAGQVDKEVDGTRKSSAPAAHVPVQPTSSRRRITSPHKQQQKDTSSIDGQSVLSAANLHEHDRLGREEASVSASADASDKAVRSPVPHAQDSFDSSDRRQSKDETSTLVFYGNGVFCTDLSKEDEPVTPPLLPVEQKLAVEADAVLGADGGKNDSDKDERAGEVSVVAETEGSDFDMLAINDVRSPLTEPSTSNSDQEGSANSSLFRLRASGMTTTIPADLFTVVVQTRHHPPKRGYPFPSPDSPQNAVNRLATSFPFFPPDAKRIRLDTYSPSEIVSTKEIPHNPRSRERVQLAGLGSMSDDSGGEGEDGFDGKRGWRCGHELTSSNLAKHARQPPPSIYIAPPAPYLPPSPSPPDDDYLLSLSAPSHSWAPHASGLHSSAASSRRSFVTSFLPGDARRLIGPLFAAPGSITGLSTGDEKPISLDEAVEMGEIVAA</sequence>
<accession>A0A511KBK2</accession>
<feature type="region of interest" description="Disordered" evidence="1">
    <location>
        <begin position="731"/>
        <end position="774"/>
    </location>
</feature>
<feature type="compositionally biased region" description="Basic and acidic residues" evidence="1">
    <location>
        <begin position="764"/>
        <end position="774"/>
    </location>
</feature>
<reference evidence="2 3" key="1">
    <citation type="submission" date="2019-07" db="EMBL/GenBank/DDBJ databases">
        <title>Rhodotorula toruloides NBRC10032 genome sequencing.</title>
        <authorList>
            <person name="Shida Y."/>
            <person name="Takaku H."/>
            <person name="Ogasawara W."/>
            <person name="Mori K."/>
        </authorList>
    </citation>
    <scope>NUCLEOTIDE SEQUENCE [LARGE SCALE GENOMIC DNA]</scope>
    <source>
        <strain evidence="2 3">NBRC10032</strain>
    </source>
</reference>
<feature type="region of interest" description="Disordered" evidence="1">
    <location>
        <begin position="563"/>
        <end position="718"/>
    </location>
</feature>
<dbReference type="OrthoDB" id="2536795at2759"/>
<dbReference type="GO" id="GO:0006355">
    <property type="term" value="P:regulation of DNA-templated transcription"/>
    <property type="evidence" value="ECO:0007669"/>
    <property type="project" value="InterPro"/>
</dbReference>
<feature type="compositionally biased region" description="Polar residues" evidence="1">
    <location>
        <begin position="705"/>
        <end position="718"/>
    </location>
</feature>
<feature type="compositionally biased region" description="Low complexity" evidence="1">
    <location>
        <begin position="170"/>
        <end position="179"/>
    </location>
</feature>
<feature type="compositionally biased region" description="Acidic residues" evidence="1">
    <location>
        <begin position="111"/>
        <end position="123"/>
    </location>
</feature>
<feature type="compositionally biased region" description="Polar residues" evidence="1">
    <location>
        <begin position="243"/>
        <end position="260"/>
    </location>
</feature>
<dbReference type="GO" id="GO:0005634">
    <property type="term" value="C:nucleus"/>
    <property type="evidence" value="ECO:0007669"/>
    <property type="project" value="InterPro"/>
</dbReference>
<feature type="compositionally biased region" description="Basic and acidic residues" evidence="1">
    <location>
        <begin position="673"/>
        <end position="682"/>
    </location>
</feature>
<protein>
    <submittedName>
        <fullName evidence="2">Frequency clock protein</fullName>
    </submittedName>
</protein>
<gene>
    <name evidence="2" type="ORF">Rt10032_c04g1756</name>
</gene>